<keyword evidence="2 7" id="KW-0813">Transport</keyword>
<dbReference type="PANTHER" id="PTHR30151:SF20">
    <property type="entry name" value="ABC TRANSPORTER PERMEASE PROTEIN HI_0355-RELATED"/>
    <property type="match status" value="1"/>
</dbReference>
<feature type="domain" description="ABC transmembrane type-1" evidence="8">
    <location>
        <begin position="54"/>
        <end position="234"/>
    </location>
</feature>
<dbReference type="EMBL" id="CP109527">
    <property type="protein sequence ID" value="WTY36137.1"/>
    <property type="molecule type" value="Genomic_DNA"/>
</dbReference>
<evidence type="ECO:0000313" key="9">
    <source>
        <dbReference type="EMBL" id="WTY36137.1"/>
    </source>
</evidence>
<feature type="transmembrane region" description="Helical" evidence="7">
    <location>
        <begin position="115"/>
        <end position="134"/>
    </location>
</feature>
<evidence type="ECO:0000259" key="8">
    <source>
        <dbReference type="PROSITE" id="PS50928"/>
    </source>
</evidence>
<keyword evidence="3" id="KW-1003">Cell membrane</keyword>
<dbReference type="Proteomes" id="UP001621418">
    <property type="component" value="Chromosome"/>
</dbReference>
<evidence type="ECO:0000256" key="2">
    <source>
        <dbReference type="ARBA" id="ARBA00022448"/>
    </source>
</evidence>
<gene>
    <name evidence="9" type="ORF">OG308_33725</name>
</gene>
<proteinExistence type="inferred from homology"/>
<dbReference type="PANTHER" id="PTHR30151">
    <property type="entry name" value="ALKANE SULFONATE ABC TRANSPORTER-RELATED, MEMBRANE SUBUNIT"/>
    <property type="match status" value="1"/>
</dbReference>
<keyword evidence="4 7" id="KW-0812">Transmembrane</keyword>
<accession>A0ABZ1N8N9</accession>
<keyword evidence="10" id="KW-1185">Reference proteome</keyword>
<dbReference type="Gene3D" id="1.10.3720.10">
    <property type="entry name" value="MetI-like"/>
    <property type="match status" value="1"/>
</dbReference>
<dbReference type="PROSITE" id="PS50928">
    <property type="entry name" value="ABC_TM1"/>
    <property type="match status" value="1"/>
</dbReference>
<evidence type="ECO:0000256" key="5">
    <source>
        <dbReference type="ARBA" id="ARBA00022989"/>
    </source>
</evidence>
<evidence type="ECO:0000256" key="7">
    <source>
        <dbReference type="RuleBase" id="RU363032"/>
    </source>
</evidence>
<sequence length="254" mass="25657">MNARLAGLRGPAVLILLWAVAGLSTSAVPTPWAVLASVAEDGFALYGPNASITAWGAVQGFAFGNIAALAVALAVAVFPRTEPLAAQLAVISYCVPLLALGPIVLVVFGGRTPTVFLAAVSVFFTSMIGTLTGLKSANRTSIDLVDAYGGNGWHRLVRVRIPAALPAATAALQIAAPAAVLGAILGEYLGGVDSGVGVALTAAQSSYDLPRTWGMALAAGLLSGAGYFVASSAGKIVRTRLYGPGPITQPENES</sequence>
<keyword evidence="5 7" id="KW-1133">Transmembrane helix</keyword>
<feature type="transmembrane region" description="Helical" evidence="7">
    <location>
        <begin position="163"/>
        <end position="185"/>
    </location>
</feature>
<dbReference type="GeneID" id="91379154"/>
<feature type="transmembrane region" description="Helical" evidence="7">
    <location>
        <begin position="90"/>
        <end position="109"/>
    </location>
</feature>
<evidence type="ECO:0000256" key="6">
    <source>
        <dbReference type="ARBA" id="ARBA00023136"/>
    </source>
</evidence>
<dbReference type="InterPro" id="IPR000515">
    <property type="entry name" value="MetI-like"/>
</dbReference>
<protein>
    <submittedName>
        <fullName evidence="9">ABC transporter permease subunit</fullName>
    </submittedName>
</protein>
<dbReference type="InterPro" id="IPR035906">
    <property type="entry name" value="MetI-like_sf"/>
</dbReference>
<dbReference type="SUPFAM" id="SSF161098">
    <property type="entry name" value="MetI-like"/>
    <property type="match status" value="1"/>
</dbReference>
<evidence type="ECO:0000256" key="4">
    <source>
        <dbReference type="ARBA" id="ARBA00022692"/>
    </source>
</evidence>
<dbReference type="RefSeq" id="WP_328657084.1">
    <property type="nucleotide sequence ID" value="NZ_CP108014.1"/>
</dbReference>
<comment type="similarity">
    <text evidence="7">Belongs to the binding-protein-dependent transport system permease family.</text>
</comment>
<feature type="transmembrane region" description="Helical" evidence="7">
    <location>
        <begin position="52"/>
        <end position="78"/>
    </location>
</feature>
<organism evidence="9 10">
    <name type="scientific">Nocardia salmonicida</name>
    <dbReference type="NCBI Taxonomy" id="53431"/>
    <lineage>
        <taxon>Bacteria</taxon>
        <taxon>Bacillati</taxon>
        <taxon>Actinomycetota</taxon>
        <taxon>Actinomycetes</taxon>
        <taxon>Mycobacteriales</taxon>
        <taxon>Nocardiaceae</taxon>
        <taxon>Nocardia</taxon>
    </lineage>
</organism>
<name>A0ABZ1N8N9_9NOCA</name>
<reference evidence="9 10" key="1">
    <citation type="submission" date="2022-10" db="EMBL/GenBank/DDBJ databases">
        <title>The complete genomes of actinobacterial strains from the NBC collection.</title>
        <authorList>
            <person name="Joergensen T.S."/>
            <person name="Alvarez Arevalo M."/>
            <person name="Sterndorff E.B."/>
            <person name="Faurdal D."/>
            <person name="Vuksanovic O."/>
            <person name="Mourched A.-S."/>
            <person name="Charusanti P."/>
            <person name="Shaw S."/>
            <person name="Blin K."/>
            <person name="Weber T."/>
        </authorList>
    </citation>
    <scope>NUCLEOTIDE SEQUENCE [LARGE SCALE GENOMIC DNA]</scope>
    <source>
        <strain evidence="9 10">NBC_01413</strain>
    </source>
</reference>
<evidence type="ECO:0000256" key="1">
    <source>
        <dbReference type="ARBA" id="ARBA00004651"/>
    </source>
</evidence>
<feature type="transmembrane region" description="Helical" evidence="7">
    <location>
        <begin position="213"/>
        <end position="230"/>
    </location>
</feature>
<evidence type="ECO:0000313" key="10">
    <source>
        <dbReference type="Proteomes" id="UP001621418"/>
    </source>
</evidence>
<evidence type="ECO:0000256" key="3">
    <source>
        <dbReference type="ARBA" id="ARBA00022475"/>
    </source>
</evidence>
<keyword evidence="6 7" id="KW-0472">Membrane</keyword>
<dbReference type="Pfam" id="PF00528">
    <property type="entry name" value="BPD_transp_1"/>
    <property type="match status" value="1"/>
</dbReference>
<comment type="subcellular location">
    <subcellularLocation>
        <location evidence="1 7">Cell membrane</location>
        <topology evidence="1 7">Multi-pass membrane protein</topology>
    </subcellularLocation>
</comment>